<evidence type="ECO:0000259" key="5">
    <source>
        <dbReference type="Pfam" id="PF12624"/>
    </source>
</evidence>
<evidence type="ECO:0000256" key="3">
    <source>
        <dbReference type="ARBA" id="ARBA00023055"/>
    </source>
</evidence>
<evidence type="ECO:0000259" key="7">
    <source>
        <dbReference type="Pfam" id="PF25036"/>
    </source>
</evidence>
<feature type="coiled-coil region" evidence="4">
    <location>
        <begin position="101"/>
        <end position="128"/>
    </location>
</feature>
<accession>A0A6P8X2Z7</accession>
<reference evidence="10" key="1">
    <citation type="submission" date="2025-08" db="UniProtKB">
        <authorList>
            <consortium name="RefSeq"/>
        </authorList>
    </citation>
    <scope>IDENTIFICATION</scope>
    <source>
        <strain evidence="10">15112-1751.03</strain>
        <tissue evidence="10">Whole Adult</tissue>
    </source>
</reference>
<name>A0A6P8X2Z7_DROAB</name>
<dbReference type="Pfam" id="PF25037">
    <property type="entry name" value="VPS13_C"/>
    <property type="match status" value="1"/>
</dbReference>
<dbReference type="GO" id="GO:0006623">
    <property type="term" value="P:protein targeting to vacuole"/>
    <property type="evidence" value="ECO:0007669"/>
    <property type="project" value="TreeGrafter"/>
</dbReference>
<keyword evidence="9" id="KW-1185">Reference proteome</keyword>
<dbReference type="Proteomes" id="UP000515160">
    <property type="component" value="Chromosome 3"/>
</dbReference>
<evidence type="ECO:0000259" key="8">
    <source>
        <dbReference type="Pfam" id="PF25037"/>
    </source>
</evidence>
<evidence type="ECO:0000256" key="2">
    <source>
        <dbReference type="ARBA" id="ARBA00022448"/>
    </source>
</evidence>
<organism evidence="9 10">
    <name type="scientific">Drosophila albomicans</name>
    <name type="common">Fruit fly</name>
    <dbReference type="NCBI Taxonomy" id="7291"/>
    <lineage>
        <taxon>Eukaryota</taxon>
        <taxon>Metazoa</taxon>
        <taxon>Ecdysozoa</taxon>
        <taxon>Arthropoda</taxon>
        <taxon>Hexapoda</taxon>
        <taxon>Insecta</taxon>
        <taxon>Pterygota</taxon>
        <taxon>Neoptera</taxon>
        <taxon>Endopterygota</taxon>
        <taxon>Diptera</taxon>
        <taxon>Brachycera</taxon>
        <taxon>Muscomorpha</taxon>
        <taxon>Ephydroidea</taxon>
        <taxon>Drosophilidae</taxon>
        <taxon>Drosophila</taxon>
    </lineage>
</organism>
<keyword evidence="3" id="KW-0445">Lipid transport</keyword>
<proteinExistence type="inferred from homology"/>
<dbReference type="PANTHER" id="PTHR16166:SF93">
    <property type="entry name" value="INTERMEMBRANE LIPID TRANSFER PROTEIN VPS13"/>
    <property type="match status" value="1"/>
</dbReference>
<evidence type="ECO:0000259" key="6">
    <source>
        <dbReference type="Pfam" id="PF25033"/>
    </source>
</evidence>
<dbReference type="InterPro" id="IPR026854">
    <property type="entry name" value="VPS13_N"/>
</dbReference>
<feature type="domain" description="VPS13-like middle region" evidence="6">
    <location>
        <begin position="1127"/>
        <end position="1920"/>
    </location>
</feature>
<dbReference type="CTD" id="35693"/>
<dbReference type="InterPro" id="IPR056747">
    <property type="entry name" value="VPS13-like_M"/>
</dbReference>
<dbReference type="RefSeq" id="XP_034107694.1">
    <property type="nucleotide sequence ID" value="XM_034251803.2"/>
</dbReference>
<dbReference type="Pfam" id="PF25033">
    <property type="entry name" value="VPS13_M"/>
    <property type="match status" value="1"/>
</dbReference>
<sequence length="3312" mass="374319">MVFEAVVADVLNKVLGDYIENLDHKQLKIGIWGGDVVLTNLKIRENALDDLDLPVQLIYGYLGKLVLKIPWKNLYSQPVIVDIENLYALVSPNNNVRYNAEKEAKYELAAKKAALDALEAARKKELEKVQAKADAGFAEKLTVQIVNNLQVTINNVHVRYEDTTTTGNPFSFGITLHELELYTTDKNWDKCYMTERAPQVFKIANLSCLSVYMNCHGNLYGKQEKTTLSNTFEKDIAKKDFKPANFCYVLGPLSCNAKLKLNMNPELDVPAYENPKIDLSMEMETLNVGLTDTQFHNIMQLGDSMNRMQLGVPYRKYRPYDIPYKGHYREWWQFAITAVLEHDVRRVRRTWSWKYMQEHRERCNTYGEKYKERELSKKPPAMLLEACNLLEQELDVFNLLLIRQRVNIEIAKQREAAPPENTGWFGGWWGGGAKKEQNDGNENIVSKFEAAMTPEEKAKMFKAIGYEENVKPQDAPIEYVAIVMNFKLIALDIGLYQEPRIAQADSSFDYHQMPSIMLLQFSMATASITQRPSAEAISVTAGMKELKLMGLTRENYTPMMVKSMVTDEFNLLDIFFETNPIDQKCNQRVKVVARPLQIIYDAETILSLLEVFKPPQNVNLSQLEQSAASQLVGIKERSATGMQYIIDQKSVLDADILLMPNVIVVPHGGRYVEHEKSLIVVSLGQVHVTTAPHHRIANSVQALHSLGSEKAEIMQNVMDNAYDRFIVKLNDIQLLVARPTENWQHVLSLAVSTDLHVLQPTSLEITAALCVVDDDPRLPKIKVDIVVPSVLLNITEDRVFEAIGVATSIPLPKNEDTVVQPILTRSRSSISNFINRELKKRSTTSVPKPVETVDEIIQYTNVEVNFSLREVSLTLYQSYQPSELINLSDPTTPFVTPDEERSANLSVNSLAGVDSDMLLRRTSLSSRHILSVQVLQLEASLAQRTYETVATLKLGGINIKQFDCIGDKEQVLDIIDTPRFAEDMMCLLTVSYTMADKISPEFSTKYNSTEQLVVANFEVLNIVLHQECLQRLLALVDNFQKRLEKIMVSTGPKDRYASAGDGDGIRHKLHVIMEDTETILTTAQHAVRRTPERRAARVESIKMRIVANLNEVSLKLTSRNRPLAWMHVKQFVSNVTLKNSYTEVNLGLKDIMVEDLNPHTIHKNILSIVGQDAFNCQVVLFNKEYTKDYNSDDMKITVDIGCMKIIFLNWFVAGVLNFLNNFQVAQQALSDASAAAAESARQNAMDAYEKATRMKLNVRIKAPIIIIPEDSKSNNALSLDLGLLELTNNTSEVRVPDMEERGVIDEIKLQLNDVKVTKVIIMDSDTPIEEDYDDVDAAFGLRSSQVMMNPMSFTLSVTRNLSSTWYKDVPELNLSGHLKSVELTLFMDDYALVMSILNHNLSEGNAEFPPEEVKAPEKPLPAEARRTRTTEDRIQSLITPVVEKVYEKLKFNFQFDGVTINLMEAEDRGLACFGIYFLSVKGTQLNNNTLSTSIVLCNIQLDDTRPGNKGKIRQYLSCKNWNISDKNEIIEACKKDPTYMVDVTAIIKENDTFAEVRVRGFDLIVCIDFLLELTKFLALPTDTTKEAPAVINPAQLETVARDSARTTKLSLEAQQGPKKTMHLILHVDQPDVILVENLDDLNTNAIIFNAQAHLNYRSINDKQIINGQIDALKIFMCAFLPERRELTRHYILHPCVISLQGSTPEEEGMHISLKLSDIIINVSPATIELLNKAMMSITVGTAEKAAIEQQSNDFSQLWYPKPFSSRSYWFTKVESATEAQEQDNVVAASDKGKTEKCVIEMPSITVVIESGMGYYTKPLISLDTRMTAVFNNWSRNLTAHGSLTLNMNYYNQILAEWEPIIELNEVVGRNGVSEYIPWELQFDLKIEKVTNEFDETDDNQTTNIRIHSKETLEVTLSKTCLGLLSELGDAFSQAIHEKGLSKPDVVAPYIVENDTGVDITLDLSQGIFTLHEVHRGGHSINNSLVLQSDKEDHLVKPEDIQVCKVSAGGRVYLQTKDLSTIPEDMHEDYNLYVTISDLPLEVVLPVSKADTRYFPLTGFGKDHWAIVSEVTLEYGTTKVNIHGVVSIHNHFTTTISVFRRKSDLEYILVGQAKPGKVLNVPLHAIYSDSKELYFSLSGYRTSVQGIVWNNKPSELDYDQQLQCDPIDTYEALYINVKREKRDIYFGTSDKYRIMSVTYTLHLRPPLYLRNSLPIDIKVSVLGCSVRKSPANDENERGTQLSRYTDLDQYQGEDFLDYGEKEVNPGHVLHLPTVRMFQKGKESKSVLVVRLIGYLEKDWSYTTEISENNPEVAVWTFASYDSDVKMEMDLNVRTTNRHGSVMLTIYSPFWMINKTGMMLTYKTEIASVEVLYHPPEYSGPILFTAREKLFDKKRASIRIDNGEWSEKIPLDVAGSIGGVTCNANEQTYQIGVHNHLTQNSLTKQITFIPFYIMRNKCRFTIDLQELLRPGDPWTVLQPNQVEPLWPKTDSNHKLIVRVDDKITPSFDYTEVTCTLLKLDDSKHGGIHVDVQTTEGGVYITFTEYQPSLAPGLIINHTSQDIVYYEKNVKQEHVLKSKHNTMYAWADPTGPKTLVFGKDKHETDLRRDHIENIALPDGRKAFMVSFLDGMQRVLLFTELEEIAKRTETSGTLQTITQNIDLHIHGIGISVVNNESGLDILYLGVTSSGIVWESRKPNKKRFKEMTIQDTELMEAEYQRYLVHKSVNDVKTYKLDNKYLINFDSMTLTKQCDRRLKRSFYPAIWMSMKSSPFQKQLHLKINRIQMDNQFIDPVFPVVLAPIAPPKSVASSTTMKPFIECSMIERVIPNSQIKQFKYASILIQEFHFKVDILFLTAIAEMFAADVTDEQAAKLFRTDVESIELPLTAHFEQHSQQEQKNFYDNLHLGPLKIHVSFSMAGSDTTALPGFLGPLVQGVGVTLTDINDVVFRLAFFEREYQFFSQSQLVSEVSSHYTGQALKQLYVLALGLDVLGNPYGLVVGIKKGVEDLFYEPFHGAIQGPGEFAEGLMLGVKSLFGHTVGGAAGAVSKITGAMGKGLAALTFDDDYQRKRRQGMHNKPKNFHEGLARSGKGLVMGFVDGVTGVVTKPVSGAREQGVEGFFKGLGKGAIGLVARPTAGVVDFASGSFEAVKRATESTDEVKRLRPPRFQHYDNVLRPYCHGEALGNIMLKELDKGKFATTDSFIHCEEIVQKKEYLLVTNYRLIYTQRNEMFGVWVSMWSYQWEEISAVTSTGRGVQFTVQREGKRLLGGLFSSGESPNKLILVTDPRKRETLFGIIESQHKDSKYSHLPSSRYPTN</sequence>
<keyword evidence="2" id="KW-0813">Transport</keyword>
<feature type="domain" description="Chorein N-terminal" evidence="5">
    <location>
        <begin position="2"/>
        <end position="868"/>
    </location>
</feature>
<evidence type="ECO:0000256" key="4">
    <source>
        <dbReference type="SAM" id="Coils"/>
    </source>
</evidence>
<keyword evidence="4" id="KW-0175">Coiled coil</keyword>
<feature type="domain" description="Vacuolar protein sorting-associated protein 13 VPS13 adaptor binding" evidence="7">
    <location>
        <begin position="2061"/>
        <end position="2588"/>
    </location>
</feature>
<dbReference type="GO" id="GO:0006869">
    <property type="term" value="P:lipid transport"/>
    <property type="evidence" value="ECO:0007669"/>
    <property type="project" value="UniProtKB-KW"/>
</dbReference>
<evidence type="ECO:0000256" key="1">
    <source>
        <dbReference type="ARBA" id="ARBA00006545"/>
    </source>
</evidence>
<dbReference type="GO" id="GO:0045053">
    <property type="term" value="P:protein retention in Golgi apparatus"/>
    <property type="evidence" value="ECO:0007669"/>
    <property type="project" value="TreeGrafter"/>
</dbReference>
<comment type="similarity">
    <text evidence="1">Belongs to the VPS13 family.</text>
</comment>
<dbReference type="Pfam" id="PF25036">
    <property type="entry name" value="VPS13_VAB"/>
    <property type="match status" value="1"/>
</dbReference>
<dbReference type="Pfam" id="PF12624">
    <property type="entry name" value="VPS13_N"/>
    <property type="match status" value="1"/>
</dbReference>
<dbReference type="InterPro" id="IPR056748">
    <property type="entry name" value="VPS13-like_C"/>
</dbReference>
<protein>
    <submittedName>
        <fullName evidence="10">Intermembrane lipid transfer protein Vps13 isoform X1</fullName>
    </submittedName>
</protein>
<dbReference type="GeneID" id="117570283"/>
<dbReference type="PANTHER" id="PTHR16166">
    <property type="entry name" value="VACUOLAR PROTEIN SORTING-ASSOCIATED PROTEIN VPS13"/>
    <property type="match status" value="1"/>
</dbReference>
<feature type="domain" description="Intermembrane lipid transfer protein VPS13-like C-terminal" evidence="8">
    <location>
        <begin position="3158"/>
        <end position="3279"/>
    </location>
</feature>
<evidence type="ECO:0000313" key="9">
    <source>
        <dbReference type="Proteomes" id="UP000515160"/>
    </source>
</evidence>
<dbReference type="InterPro" id="IPR009543">
    <property type="entry name" value="VPS13_VAB"/>
</dbReference>
<gene>
    <name evidence="10" type="primary">LOC117570283</name>
</gene>
<evidence type="ECO:0000313" key="10">
    <source>
        <dbReference type="RefSeq" id="XP_034107694.1"/>
    </source>
</evidence>
<dbReference type="OrthoDB" id="428159at2759"/>
<dbReference type="InterPro" id="IPR026847">
    <property type="entry name" value="VPS13"/>
</dbReference>